<evidence type="ECO:0000313" key="3">
    <source>
        <dbReference type="Proteomes" id="UP000032552"/>
    </source>
</evidence>
<dbReference type="Proteomes" id="UP000032552">
    <property type="component" value="Unassembled WGS sequence"/>
</dbReference>
<dbReference type="EMBL" id="BAYM01000097">
    <property type="protein sequence ID" value="GAN37112.1"/>
    <property type="molecule type" value="Genomic_DNA"/>
</dbReference>
<dbReference type="PROSITE" id="PS51257">
    <property type="entry name" value="PROKAR_LIPOPROTEIN"/>
    <property type="match status" value="1"/>
</dbReference>
<dbReference type="CDD" id="cd13608">
    <property type="entry name" value="PBP2_OpuCC_like"/>
    <property type="match status" value="1"/>
</dbReference>
<evidence type="ECO:0000313" key="2">
    <source>
        <dbReference type="EMBL" id="GAN37112.1"/>
    </source>
</evidence>
<gene>
    <name evidence="2" type="ORF">LC0644_1701</name>
</gene>
<name>A0A0C9QBE6_LACPA</name>
<accession>A0A0C9QBE6</accession>
<reference evidence="3" key="1">
    <citation type="submission" date="2014-05" db="EMBL/GenBank/DDBJ databases">
        <title>Whole genome sequencing of Lactobacillus casei NRIC0644.</title>
        <authorList>
            <person name="Atarashi H."/>
            <person name="Yoshida Y."/>
            <person name="Fujimura S."/>
            <person name="Tanaka N."/>
            <person name="Shiwa Y."/>
            <person name="Yoshikawa H."/>
            <person name="Okada S."/>
            <person name="Nakagawa J."/>
        </authorList>
    </citation>
    <scope>NUCLEOTIDE SEQUENCE [LARGE SCALE GENOMIC DNA]</scope>
    <source>
        <strain evidence="3">NRIC0644</strain>
    </source>
</reference>
<dbReference type="InterPro" id="IPR007210">
    <property type="entry name" value="ABC_Gly_betaine_transp_sub-bd"/>
</dbReference>
<protein>
    <submittedName>
        <fullName evidence="2">Glycine betaine/carnitine/choline-binding protein OpuCC</fullName>
    </submittedName>
</protein>
<evidence type="ECO:0000259" key="1">
    <source>
        <dbReference type="Pfam" id="PF04069"/>
    </source>
</evidence>
<dbReference type="Gene3D" id="3.40.190.120">
    <property type="entry name" value="Osmoprotection protein (prox), domain 2"/>
    <property type="match status" value="1"/>
</dbReference>
<dbReference type="GO" id="GO:0022857">
    <property type="term" value="F:transmembrane transporter activity"/>
    <property type="evidence" value="ECO:0007669"/>
    <property type="project" value="InterPro"/>
</dbReference>
<dbReference type="GO" id="GO:0043190">
    <property type="term" value="C:ATP-binding cassette (ABC) transporter complex"/>
    <property type="evidence" value="ECO:0007669"/>
    <property type="project" value="InterPro"/>
</dbReference>
<dbReference type="Pfam" id="PF04069">
    <property type="entry name" value="OpuAC"/>
    <property type="match status" value="1"/>
</dbReference>
<proteinExistence type="predicted"/>
<feature type="domain" description="ABC-type glycine betaine transport system substrate-binding" evidence="1">
    <location>
        <begin position="35"/>
        <end position="300"/>
    </location>
</feature>
<comment type="caution">
    <text evidence="2">The sequence shown here is derived from an EMBL/GenBank/DDBJ whole genome shotgun (WGS) entry which is preliminary data.</text>
</comment>
<sequence length="309" mass="34705">MKTFRKMLLSLFLIPVLLLGGCGFPGLGGSGNDGTVRIASQTSTESQIMANIIAELINHELGYKTTLVNNLGSGTVVHQAMIRNDADISATRYTGTDITGTLGMNPVKDPAEATAIVKREFKKRYDQTWYPSYGFSDTYAFMVTQQEAKKDGLSTISDLKKVASRYNAGVDSSWMNRKGDGYSDFTKMYGFDFKRVYPMQIGLVYDAVEANKMQTVLGYSTDGRIRSYNLKVLKDDKKFFPPYQCSLVVNNSFLKKYPKLKSLLHRLDGKINLKTMQELNYQVDDQLLEPNVVAQKFLAKHNYFKGSDD</sequence>
<dbReference type="SUPFAM" id="SSF53850">
    <property type="entry name" value="Periplasmic binding protein-like II"/>
    <property type="match status" value="1"/>
</dbReference>
<organism evidence="2 3">
    <name type="scientific">Lacticaseibacillus paracasei NRIC 0644</name>
    <dbReference type="NCBI Taxonomy" id="1435038"/>
    <lineage>
        <taxon>Bacteria</taxon>
        <taxon>Bacillati</taxon>
        <taxon>Bacillota</taxon>
        <taxon>Bacilli</taxon>
        <taxon>Lactobacillales</taxon>
        <taxon>Lactobacillaceae</taxon>
        <taxon>Lacticaseibacillus</taxon>
    </lineage>
</organism>
<dbReference type="RefSeq" id="WP_045625456.1">
    <property type="nucleotide sequence ID" value="NZ_BAYM01000097.1"/>
</dbReference>
<dbReference type="Gene3D" id="3.40.190.10">
    <property type="entry name" value="Periplasmic binding protein-like II"/>
    <property type="match status" value="1"/>
</dbReference>
<dbReference type="AlphaFoldDB" id="A0A0C9QBE6"/>